<comment type="caution">
    <text evidence="2">The sequence shown here is derived from an EMBL/GenBank/DDBJ whole genome shotgun (WGS) entry which is preliminary data.</text>
</comment>
<name>A0A427XEK0_9TREE</name>
<feature type="compositionally biased region" description="Low complexity" evidence="1">
    <location>
        <begin position="86"/>
        <end position="103"/>
    </location>
</feature>
<reference evidence="2 3" key="1">
    <citation type="submission" date="2018-11" db="EMBL/GenBank/DDBJ databases">
        <title>Genome sequence of Apiotrichum porosum DSM 27194.</title>
        <authorList>
            <person name="Aliyu H."/>
            <person name="Gorte O."/>
            <person name="Ochsenreither K."/>
        </authorList>
    </citation>
    <scope>NUCLEOTIDE SEQUENCE [LARGE SCALE GENOMIC DNA]</scope>
    <source>
        <strain evidence="2 3">DSM 27194</strain>
    </source>
</reference>
<feature type="compositionally biased region" description="Basic and acidic residues" evidence="1">
    <location>
        <begin position="182"/>
        <end position="200"/>
    </location>
</feature>
<accession>A0A427XEK0</accession>
<sequence>MPLQPSPGALPDTGRDYWSRPAPRPMPNPFADQRDAPLRYHRAGASYTLGDGYHTGPGLPTASRRNRSQSLSPRNRVETWVEGYKSAAPSTTSTTSAATSTGSYSNLSGTTSAVSSMYTGPQTPAFFPSPLDRRMSYDSQSPIFPTSLDRRMSYESQLSSILPPPFDRRMSYESSSILPPPLEERRSFESQPSAKDDAYREAGTFSDTPLRSLHDYHFVAE</sequence>
<dbReference type="Proteomes" id="UP000279236">
    <property type="component" value="Unassembled WGS sequence"/>
</dbReference>
<evidence type="ECO:0000256" key="1">
    <source>
        <dbReference type="SAM" id="MobiDB-lite"/>
    </source>
</evidence>
<evidence type="ECO:0000313" key="2">
    <source>
        <dbReference type="EMBL" id="RSH77144.1"/>
    </source>
</evidence>
<feature type="region of interest" description="Disordered" evidence="1">
    <location>
        <begin position="1"/>
        <end position="110"/>
    </location>
</feature>
<protein>
    <submittedName>
        <fullName evidence="2">Uncharacterized protein</fullName>
    </submittedName>
</protein>
<organism evidence="2 3">
    <name type="scientific">Apiotrichum porosum</name>
    <dbReference type="NCBI Taxonomy" id="105984"/>
    <lineage>
        <taxon>Eukaryota</taxon>
        <taxon>Fungi</taxon>
        <taxon>Dikarya</taxon>
        <taxon>Basidiomycota</taxon>
        <taxon>Agaricomycotina</taxon>
        <taxon>Tremellomycetes</taxon>
        <taxon>Trichosporonales</taxon>
        <taxon>Trichosporonaceae</taxon>
        <taxon>Apiotrichum</taxon>
    </lineage>
</organism>
<keyword evidence="3" id="KW-1185">Reference proteome</keyword>
<feature type="region of interest" description="Disordered" evidence="1">
    <location>
        <begin position="160"/>
        <end position="208"/>
    </location>
</feature>
<gene>
    <name evidence="2" type="ORF">EHS24_003778</name>
</gene>
<dbReference type="GeneID" id="39588321"/>
<dbReference type="AlphaFoldDB" id="A0A427XEK0"/>
<evidence type="ECO:0000313" key="3">
    <source>
        <dbReference type="Proteomes" id="UP000279236"/>
    </source>
</evidence>
<dbReference type="RefSeq" id="XP_028472291.1">
    <property type="nucleotide sequence ID" value="XM_028619422.1"/>
</dbReference>
<proteinExistence type="predicted"/>
<dbReference type="EMBL" id="RSCE01000018">
    <property type="protein sequence ID" value="RSH77144.1"/>
    <property type="molecule type" value="Genomic_DNA"/>
</dbReference>